<dbReference type="PANTHER" id="PTHR12628">
    <property type="entry name" value="POLYCOMB-LIKE TRANSCRIPTION FACTOR"/>
    <property type="match status" value="1"/>
</dbReference>
<accession>A0A1D6PTV1</accession>
<organism evidence="9">
    <name type="scientific">Zea mays</name>
    <name type="common">Maize</name>
    <dbReference type="NCBI Taxonomy" id="4577"/>
    <lineage>
        <taxon>Eukaryota</taxon>
        <taxon>Viridiplantae</taxon>
        <taxon>Streptophyta</taxon>
        <taxon>Embryophyta</taxon>
        <taxon>Tracheophyta</taxon>
        <taxon>Spermatophyta</taxon>
        <taxon>Magnoliopsida</taxon>
        <taxon>Liliopsida</taxon>
        <taxon>Poales</taxon>
        <taxon>Poaceae</taxon>
        <taxon>PACMAD clade</taxon>
        <taxon>Panicoideae</taxon>
        <taxon>Andropogonodae</taxon>
        <taxon>Andropogoneae</taxon>
        <taxon>Tripsacinae</taxon>
        <taxon>Zea</taxon>
    </lineage>
</organism>
<evidence type="ECO:0000313" key="9">
    <source>
        <dbReference type="EMBL" id="AQK50058.1"/>
    </source>
</evidence>
<feature type="compositionally biased region" description="Polar residues" evidence="7">
    <location>
        <begin position="46"/>
        <end position="60"/>
    </location>
</feature>
<evidence type="ECO:0000256" key="5">
    <source>
        <dbReference type="PROSITE-ProRule" id="PRU00108"/>
    </source>
</evidence>
<comment type="subcellular location">
    <subcellularLocation>
        <location evidence="1 5 6">Nucleus</location>
    </subcellularLocation>
</comment>
<keyword evidence="8" id="KW-0812">Transmembrane</keyword>
<evidence type="ECO:0000256" key="1">
    <source>
        <dbReference type="ARBA" id="ARBA00004123"/>
    </source>
</evidence>
<feature type="region of interest" description="Disordered" evidence="7">
    <location>
        <begin position="72"/>
        <end position="96"/>
    </location>
</feature>
<keyword evidence="3 5" id="KW-0371">Homeobox</keyword>
<dbReference type="ExpressionAtlas" id="A0A1D6PTV1">
    <property type="expression patterns" value="baseline and differential"/>
</dbReference>
<proteinExistence type="predicted"/>
<name>A0A1D6PTV1_MAIZE</name>
<keyword evidence="8" id="KW-0472">Membrane</keyword>
<dbReference type="PROSITE" id="PS00027">
    <property type="entry name" value="HOMEOBOX_1"/>
    <property type="match status" value="1"/>
</dbReference>
<dbReference type="EMBL" id="CM000780">
    <property type="protein sequence ID" value="AQK50058.1"/>
    <property type="molecule type" value="Genomic_DNA"/>
</dbReference>
<dbReference type="InterPro" id="IPR001356">
    <property type="entry name" value="HD"/>
</dbReference>
<feature type="DNA-binding region" description="Homeobox" evidence="5">
    <location>
        <begin position="125"/>
        <end position="167"/>
    </location>
</feature>
<dbReference type="PaxDb" id="4577-GRMZM2G366778_P01"/>
<dbReference type="SUPFAM" id="SSF46689">
    <property type="entry name" value="Homeodomain-like"/>
    <property type="match status" value="1"/>
</dbReference>
<feature type="region of interest" description="Disordered" evidence="7">
    <location>
        <begin position="357"/>
        <end position="378"/>
    </location>
</feature>
<dbReference type="InterPro" id="IPR009057">
    <property type="entry name" value="Homeodomain-like_sf"/>
</dbReference>
<keyword evidence="4 5" id="KW-0539">Nucleus</keyword>
<feature type="compositionally biased region" description="Basic and acidic residues" evidence="7">
    <location>
        <begin position="78"/>
        <end position="88"/>
    </location>
</feature>
<evidence type="ECO:0000256" key="6">
    <source>
        <dbReference type="RuleBase" id="RU000682"/>
    </source>
</evidence>
<evidence type="ECO:0000256" key="8">
    <source>
        <dbReference type="SAM" id="Phobius"/>
    </source>
</evidence>
<feature type="region of interest" description="Disordered" evidence="7">
    <location>
        <begin position="290"/>
        <end position="342"/>
    </location>
</feature>
<evidence type="ECO:0000256" key="4">
    <source>
        <dbReference type="ARBA" id="ARBA00023242"/>
    </source>
</evidence>
<dbReference type="SMART" id="SM00389">
    <property type="entry name" value="HOX"/>
    <property type="match status" value="1"/>
</dbReference>
<keyword evidence="2 5" id="KW-0238">DNA-binding</keyword>
<dbReference type="Gene3D" id="1.10.10.60">
    <property type="entry name" value="Homeodomain-like"/>
    <property type="match status" value="1"/>
</dbReference>
<dbReference type="GO" id="GO:0003677">
    <property type="term" value="F:DNA binding"/>
    <property type="evidence" value="ECO:0007669"/>
    <property type="project" value="UniProtKB-UniRule"/>
</dbReference>
<protein>
    <submittedName>
        <fullName evidence="9">Homeobox protein HAT3.1</fullName>
    </submittedName>
</protein>
<dbReference type="Pfam" id="PF00046">
    <property type="entry name" value="Homeodomain"/>
    <property type="match status" value="1"/>
</dbReference>
<dbReference type="GO" id="GO:0000981">
    <property type="term" value="F:DNA-binding transcription factor activity, RNA polymerase II-specific"/>
    <property type="evidence" value="ECO:0007669"/>
    <property type="project" value="InterPro"/>
</dbReference>
<feature type="region of interest" description="Disordered" evidence="7">
    <location>
        <begin position="30"/>
        <end position="60"/>
    </location>
</feature>
<feature type="transmembrane region" description="Helical" evidence="8">
    <location>
        <begin position="484"/>
        <end position="506"/>
    </location>
</feature>
<dbReference type="InterPro" id="IPR017970">
    <property type="entry name" value="Homeobox_CS"/>
</dbReference>
<dbReference type="InParanoid" id="A0A1D6PTV1"/>
<dbReference type="GO" id="GO:0005634">
    <property type="term" value="C:nucleus"/>
    <property type="evidence" value="ECO:0007669"/>
    <property type="project" value="UniProtKB-SubCell"/>
</dbReference>
<dbReference type="SMR" id="A0A1D6PTV1"/>
<evidence type="ECO:0000256" key="2">
    <source>
        <dbReference type="ARBA" id="ARBA00023125"/>
    </source>
</evidence>
<keyword evidence="8" id="KW-1133">Transmembrane helix</keyword>
<dbReference type="PROSITE" id="PS50071">
    <property type="entry name" value="HOMEOBOX_2"/>
    <property type="match status" value="1"/>
</dbReference>
<sequence>MAEYMLVVQSNLNQCNNEDIPLSGTKIEMESYEQESSDSSDEEWSTLSTPRKTKLQGNEKVSLTESVRFAKRCSRRAPAREQNNEHTQSEQLHGSASELESNFMVLSGDASKCHFGPIVTQKLKEHFEKDPYPCHATKEGLAQELGLAFNQISKWFSATRHYSRVIVAKNQKYPGENTTENNSSAIFDGIQVIEPNFGLIDKPDADTNDMISEKLMVQINLNEGIEEDIPPSQYTTRCEEKLTMTQAAISREAGPPGYDPGENCLQVSSMITSCEQSVIMAPSAIARGVGPPGYTPGEHQGNGAPWNTSYERRPFTSPVTSSREVRPPGYGPEENQGSGISCNTSREQILFMSPTTISRELGPPGYLPRENQRSDTSWNTSCESGLFMSLATTSIEHEIAQSFSQQRKKREGGGPTYHETFAYAQGPFARVPEAYVLSLGIYLLPNRECTRTLFTCGIPTIKMWEQQVLSICDLDKTPGPGRQLLLYSVNCLVMRFLLYLVNCVVLRTHCRSFCIKCSSDEELLLSLS</sequence>
<evidence type="ECO:0000256" key="7">
    <source>
        <dbReference type="SAM" id="MobiDB-lite"/>
    </source>
</evidence>
<dbReference type="FunFam" id="1.10.10.60:FF:000263">
    <property type="entry name" value="Putative homeodomain-like transcription factor superfamily protein"/>
    <property type="match status" value="1"/>
</dbReference>
<gene>
    <name evidence="9" type="ORF">ZEAMMB73_Zm00001d049337</name>
</gene>
<reference evidence="9" key="1">
    <citation type="submission" date="2015-12" db="EMBL/GenBank/DDBJ databases">
        <title>Update maize B73 reference genome by single molecule sequencing technologies.</title>
        <authorList>
            <consortium name="Maize Genome Sequencing Project"/>
            <person name="Ware D."/>
        </authorList>
    </citation>
    <scope>NUCLEOTIDE SEQUENCE</scope>
    <source>
        <tissue evidence="9">Seedling</tissue>
    </source>
</reference>
<feature type="compositionally biased region" description="Acidic residues" evidence="7">
    <location>
        <begin position="30"/>
        <end position="44"/>
    </location>
</feature>
<dbReference type="CDD" id="cd00086">
    <property type="entry name" value="homeodomain"/>
    <property type="match status" value="1"/>
</dbReference>
<dbReference type="AlphaFoldDB" id="A0A1D6PTV1"/>
<dbReference type="PANTHER" id="PTHR12628:SF13">
    <property type="entry name" value="HOMEOBOX PROTEIN HAT3.1"/>
    <property type="match status" value="1"/>
</dbReference>
<evidence type="ECO:0000256" key="3">
    <source>
        <dbReference type="ARBA" id="ARBA00023155"/>
    </source>
</evidence>
<dbReference type="STRING" id="4577.A0A1D6PTV1"/>